<sequence length="487" mass="54768">MAETVNGKGQVLDGHIFVYPKDEPGLAMNDLDAFISHNNQYTKNYRENMKLYTGDHDILHQVPRRFGPDNHLVANLPHYIVDTYNGFFTGIPPKITLDDDTSNEELQNWNDANSFQDKLSEISKQTDIYGRSFAFIYQDEDSNTKVAYMNPTEGFMVYDDTVARQPYCFVRYWKDVKSGQQTGVIYYADHFDAFAGGKLIDASQPNPYGIVPAVEFYGNEERQGVFDNVKTLINSLDKVLSQKANQVEYFDNAYLKVLGIDLDHDGDGLPDANLLGNQMIYSPDADATNATVDFISKPDGDTMQEHIIDRLVTLIYQVAMVPNLNDEAFSGNSSGVALQYKLLSMRNMASNKERKFRQALRQMYQIVFSTGTVVHDSAAWQDLDFHFKRNLPDNLADEAQTASTLNGIVSKQTQLSILSCVDDPQAEMERIKDEQADKVKQALQNQASAMDAVKGENNGEQEHGLLEEKTSARDSLDEAESGQRSEV</sequence>
<name>A0A0R1UG00_9LACO</name>
<dbReference type="NCBIfam" id="TIGR01538">
    <property type="entry name" value="portal_SPP1"/>
    <property type="match status" value="1"/>
</dbReference>
<dbReference type="Proteomes" id="UP000050816">
    <property type="component" value="Unassembled WGS sequence"/>
</dbReference>
<dbReference type="Pfam" id="PF05133">
    <property type="entry name" value="SPP1_portal"/>
    <property type="match status" value="1"/>
</dbReference>
<reference evidence="2 3" key="1">
    <citation type="journal article" date="2015" name="Genome Announc.">
        <title>Expanding the biotechnology potential of lactobacilli through comparative genomics of 213 strains and associated genera.</title>
        <authorList>
            <person name="Sun Z."/>
            <person name="Harris H.M."/>
            <person name="McCann A."/>
            <person name="Guo C."/>
            <person name="Argimon S."/>
            <person name="Zhang W."/>
            <person name="Yang X."/>
            <person name="Jeffery I.B."/>
            <person name="Cooney J.C."/>
            <person name="Kagawa T.F."/>
            <person name="Liu W."/>
            <person name="Song Y."/>
            <person name="Salvetti E."/>
            <person name="Wrobel A."/>
            <person name="Rasinkangas P."/>
            <person name="Parkhill J."/>
            <person name="Rea M.C."/>
            <person name="O'Sullivan O."/>
            <person name="Ritari J."/>
            <person name="Douillard F.P."/>
            <person name="Paul Ross R."/>
            <person name="Yang R."/>
            <person name="Briner A.E."/>
            <person name="Felis G.E."/>
            <person name="de Vos W.M."/>
            <person name="Barrangou R."/>
            <person name="Klaenhammer T.R."/>
            <person name="Caufield P.W."/>
            <person name="Cui Y."/>
            <person name="Zhang H."/>
            <person name="O'Toole P.W."/>
        </authorList>
    </citation>
    <scope>NUCLEOTIDE SEQUENCE [LARGE SCALE GENOMIC DNA]</scope>
    <source>
        <strain evidence="2 3">DSM 15946</strain>
    </source>
</reference>
<dbReference type="InterPro" id="IPR021145">
    <property type="entry name" value="Portal_protein_SPP1_Gp6-like"/>
</dbReference>
<evidence type="ECO:0000256" key="1">
    <source>
        <dbReference type="SAM" id="MobiDB-lite"/>
    </source>
</evidence>
<feature type="compositionally biased region" description="Basic and acidic residues" evidence="1">
    <location>
        <begin position="460"/>
        <end position="487"/>
    </location>
</feature>
<comment type="caution">
    <text evidence="2">The sequence shown here is derived from an EMBL/GenBank/DDBJ whole genome shotgun (WGS) entry which is preliminary data.</text>
</comment>
<dbReference type="RefSeq" id="WP_056953397.1">
    <property type="nucleotide sequence ID" value="NZ_AZFK01000005.1"/>
</dbReference>
<organism evidence="2 3">
    <name type="scientific">Limosilactobacillus ingluviei DSM 15946</name>
    <dbReference type="NCBI Taxonomy" id="1423760"/>
    <lineage>
        <taxon>Bacteria</taxon>
        <taxon>Bacillati</taxon>
        <taxon>Bacillota</taxon>
        <taxon>Bacilli</taxon>
        <taxon>Lactobacillales</taxon>
        <taxon>Lactobacillaceae</taxon>
        <taxon>Limosilactobacillus</taxon>
    </lineage>
</organism>
<gene>
    <name evidence="2" type="ORF">FC43_GL001989</name>
</gene>
<accession>A0A0R1UG00</accession>
<dbReference type="AlphaFoldDB" id="A0A0R1UG00"/>
<dbReference type="PATRIC" id="fig|1423760.3.peg.2082"/>
<evidence type="ECO:0000313" key="3">
    <source>
        <dbReference type="Proteomes" id="UP000050816"/>
    </source>
</evidence>
<protein>
    <submittedName>
        <fullName evidence="2">Phage portal protein, SPP1 family</fullName>
    </submittedName>
</protein>
<dbReference type="EMBL" id="AZFK01000005">
    <property type="protein sequence ID" value="KRL92335.1"/>
    <property type="molecule type" value="Genomic_DNA"/>
</dbReference>
<proteinExistence type="predicted"/>
<evidence type="ECO:0000313" key="2">
    <source>
        <dbReference type="EMBL" id="KRL92335.1"/>
    </source>
</evidence>
<feature type="region of interest" description="Disordered" evidence="1">
    <location>
        <begin position="438"/>
        <end position="487"/>
    </location>
</feature>
<dbReference type="InterPro" id="IPR006428">
    <property type="entry name" value="Portal_SPP1-type"/>
</dbReference>